<evidence type="ECO:0000313" key="3">
    <source>
        <dbReference type="Proteomes" id="UP000018680"/>
    </source>
</evidence>
<dbReference type="AlphaFoldDB" id="V5WJR6"/>
<name>V5WJR6_9SPIO</name>
<accession>V5WJR6</accession>
<feature type="compositionally biased region" description="Basic and acidic residues" evidence="1">
    <location>
        <begin position="25"/>
        <end position="43"/>
    </location>
</feature>
<evidence type="ECO:0000256" key="1">
    <source>
        <dbReference type="SAM" id="MobiDB-lite"/>
    </source>
</evidence>
<dbReference type="HOGENOM" id="CLU_2994109_0_0_12"/>
<sequence length="57" mass="6406">MKEPGNRVEVIHQIPTTIPGIPTEIKLEEHEPGEAEPEKHNPAELEQQENEPDGMPD</sequence>
<organism evidence="2 3">
    <name type="scientific">Salinispira pacifica</name>
    <dbReference type="NCBI Taxonomy" id="1307761"/>
    <lineage>
        <taxon>Bacteria</taxon>
        <taxon>Pseudomonadati</taxon>
        <taxon>Spirochaetota</taxon>
        <taxon>Spirochaetia</taxon>
        <taxon>Spirochaetales</taxon>
        <taxon>Spirochaetaceae</taxon>
        <taxon>Salinispira</taxon>
    </lineage>
</organism>
<proteinExistence type="predicted"/>
<keyword evidence="3" id="KW-1185">Reference proteome</keyword>
<dbReference type="EMBL" id="CP006939">
    <property type="protein sequence ID" value="AHC16027.1"/>
    <property type="molecule type" value="Genomic_DNA"/>
</dbReference>
<feature type="region of interest" description="Disordered" evidence="1">
    <location>
        <begin position="17"/>
        <end position="57"/>
    </location>
</feature>
<reference evidence="2 3" key="1">
    <citation type="journal article" date="2015" name="Stand. Genomic Sci.">
        <title>Complete genome sequence and description of Salinispira pacifica gen. nov., sp. nov., a novel spirochaete isolated form a hypersaline microbial mat.</title>
        <authorList>
            <person name="Ben Hania W."/>
            <person name="Joseph M."/>
            <person name="Schumann P."/>
            <person name="Bunk B."/>
            <person name="Fiebig A."/>
            <person name="Sproer C."/>
            <person name="Klenk H.P."/>
            <person name="Fardeau M.L."/>
            <person name="Spring S."/>
        </authorList>
    </citation>
    <scope>NUCLEOTIDE SEQUENCE [LARGE SCALE GENOMIC DNA]</scope>
    <source>
        <strain evidence="2 3">L21-RPul-D2</strain>
    </source>
</reference>
<gene>
    <name evidence="2" type="ORF">L21SP2_2675</name>
</gene>
<dbReference type="Proteomes" id="UP000018680">
    <property type="component" value="Chromosome"/>
</dbReference>
<dbReference type="STRING" id="1307761.L21SP2_2675"/>
<dbReference type="KEGG" id="slr:L21SP2_2675"/>
<feature type="compositionally biased region" description="Acidic residues" evidence="1">
    <location>
        <begin position="46"/>
        <end position="57"/>
    </location>
</feature>
<protein>
    <submittedName>
        <fullName evidence="2">Uncharacterized protein</fullName>
    </submittedName>
</protein>
<evidence type="ECO:0000313" key="2">
    <source>
        <dbReference type="EMBL" id="AHC16027.1"/>
    </source>
</evidence>